<evidence type="ECO:0000313" key="2">
    <source>
        <dbReference type="EMBL" id="MDU0372184.1"/>
    </source>
</evidence>
<organism evidence="2 3">
    <name type="scientific">Hymenobacter endophyticus</name>
    <dbReference type="NCBI Taxonomy" id="3076335"/>
    <lineage>
        <taxon>Bacteria</taxon>
        <taxon>Pseudomonadati</taxon>
        <taxon>Bacteroidota</taxon>
        <taxon>Cytophagia</taxon>
        <taxon>Cytophagales</taxon>
        <taxon>Hymenobacteraceae</taxon>
        <taxon>Hymenobacter</taxon>
    </lineage>
</organism>
<dbReference type="InterPro" id="IPR030395">
    <property type="entry name" value="GP_PDE_dom"/>
</dbReference>
<reference evidence="2 3" key="1">
    <citation type="submission" date="2023-10" db="EMBL/GenBank/DDBJ databases">
        <title>Hymenobacter endophyticus sp. nov., an isolate from the leaf tissues of wheat.</title>
        <authorList>
            <person name="Dai Y."/>
        </authorList>
    </citation>
    <scope>NUCLEOTIDE SEQUENCE [LARGE SCALE GENOMIC DNA]</scope>
    <source>
        <strain evidence="2 3">ZK17L-C2</strain>
    </source>
</reference>
<gene>
    <name evidence="2" type="ORF">ROI90_17385</name>
</gene>
<dbReference type="PROSITE" id="PS51704">
    <property type="entry name" value="GP_PDE"/>
    <property type="match status" value="1"/>
</dbReference>
<dbReference type="EMBL" id="JAWDJT010000013">
    <property type="protein sequence ID" value="MDU0372184.1"/>
    <property type="molecule type" value="Genomic_DNA"/>
</dbReference>
<dbReference type="Proteomes" id="UP001250698">
    <property type="component" value="Unassembled WGS sequence"/>
</dbReference>
<name>A0ABU3TLE6_9BACT</name>
<comment type="caution">
    <text evidence="2">The sequence shown here is derived from an EMBL/GenBank/DDBJ whole genome shotgun (WGS) entry which is preliminary data.</text>
</comment>
<dbReference type="SUPFAM" id="SSF51695">
    <property type="entry name" value="PLC-like phosphodiesterases"/>
    <property type="match status" value="1"/>
</dbReference>
<keyword evidence="3" id="KW-1185">Reference proteome</keyword>
<sequence length="285" mass="32050">MAVPEPASPFPQIHGHRGCRGLLPENTLPAFCRAVELGVDVLELDIVVSADHQLVVSHEPWMSATICRTPEGRPIEPHEQLAHNLYALPYARIREYDCGSIRHPLFPEQRPVAACKPLLREVIETVDALTARLRLPPVQFSIEVKSSPAGDGIWHPAPAGFLALLFAQLHSLRLFPRTTLLCFDKRILQLAREQEPALRLCLLVEDDRPIQDHLQELGFHPEVLGPDFRLLTSEVVTGLRQLNIALVPWTVNTPADLENIRSFRPLGITTDYPDRLLAMRAKERT</sequence>
<protein>
    <submittedName>
        <fullName evidence="2">Glycerophosphodiester phosphodiesterase family protein</fullName>
    </submittedName>
</protein>
<dbReference type="PANTHER" id="PTHR46211">
    <property type="entry name" value="GLYCEROPHOSPHORYL DIESTER PHOSPHODIESTERASE"/>
    <property type="match status" value="1"/>
</dbReference>
<dbReference type="InterPro" id="IPR017946">
    <property type="entry name" value="PLC-like_Pdiesterase_TIM-brl"/>
</dbReference>
<evidence type="ECO:0000259" key="1">
    <source>
        <dbReference type="PROSITE" id="PS51704"/>
    </source>
</evidence>
<dbReference type="RefSeq" id="WP_315999633.1">
    <property type="nucleotide sequence ID" value="NZ_JAWDJT010000013.1"/>
</dbReference>
<dbReference type="Gene3D" id="3.20.20.190">
    <property type="entry name" value="Phosphatidylinositol (PI) phosphodiesterase"/>
    <property type="match status" value="1"/>
</dbReference>
<accession>A0ABU3TLE6</accession>
<feature type="domain" description="GP-PDE" evidence="1">
    <location>
        <begin position="11"/>
        <end position="280"/>
    </location>
</feature>
<dbReference type="PANTHER" id="PTHR46211:SF14">
    <property type="entry name" value="GLYCEROPHOSPHODIESTER PHOSPHODIESTERASE"/>
    <property type="match status" value="1"/>
</dbReference>
<proteinExistence type="predicted"/>
<evidence type="ECO:0000313" key="3">
    <source>
        <dbReference type="Proteomes" id="UP001250698"/>
    </source>
</evidence>
<dbReference type="Pfam" id="PF03009">
    <property type="entry name" value="GDPD"/>
    <property type="match status" value="1"/>
</dbReference>